<dbReference type="Proteomes" id="UP001303889">
    <property type="component" value="Unassembled WGS sequence"/>
</dbReference>
<feature type="region of interest" description="Disordered" evidence="1">
    <location>
        <begin position="97"/>
        <end position="123"/>
    </location>
</feature>
<feature type="region of interest" description="Disordered" evidence="1">
    <location>
        <begin position="257"/>
        <end position="333"/>
    </location>
</feature>
<dbReference type="EMBL" id="MU855390">
    <property type="protein sequence ID" value="KAK3904614.1"/>
    <property type="molecule type" value="Genomic_DNA"/>
</dbReference>
<evidence type="ECO:0000256" key="1">
    <source>
        <dbReference type="SAM" id="MobiDB-lite"/>
    </source>
</evidence>
<protein>
    <submittedName>
        <fullName evidence="2">Uncharacterized protein</fullName>
    </submittedName>
</protein>
<proteinExistence type="predicted"/>
<reference evidence="2" key="2">
    <citation type="submission" date="2023-05" db="EMBL/GenBank/DDBJ databases">
        <authorList>
            <consortium name="Lawrence Berkeley National Laboratory"/>
            <person name="Steindorff A."/>
            <person name="Hensen N."/>
            <person name="Bonometti L."/>
            <person name="Westerberg I."/>
            <person name="Brannstrom I.O."/>
            <person name="Guillou S."/>
            <person name="Cros-Aarteil S."/>
            <person name="Calhoun S."/>
            <person name="Haridas S."/>
            <person name="Kuo A."/>
            <person name="Mondo S."/>
            <person name="Pangilinan J."/>
            <person name="Riley R."/>
            <person name="Labutti K."/>
            <person name="Andreopoulos B."/>
            <person name="Lipzen A."/>
            <person name="Chen C."/>
            <person name="Yanf M."/>
            <person name="Daum C."/>
            <person name="Ng V."/>
            <person name="Clum A."/>
            <person name="Ohm R."/>
            <person name="Martin F."/>
            <person name="Silar P."/>
            <person name="Natvig D."/>
            <person name="Lalanne C."/>
            <person name="Gautier V."/>
            <person name="Ament-Velasquez S.L."/>
            <person name="Kruys A."/>
            <person name="Hutchinson M.I."/>
            <person name="Powell A.J."/>
            <person name="Barry K."/>
            <person name="Miller A.N."/>
            <person name="Grigoriev I.V."/>
            <person name="Debuchy R."/>
            <person name="Gladieux P."/>
            <person name="Thoren M.H."/>
            <person name="Johannesson H."/>
        </authorList>
    </citation>
    <scope>NUCLEOTIDE SEQUENCE</scope>
    <source>
        <strain evidence="2">CBS 103.79</strain>
    </source>
</reference>
<feature type="region of interest" description="Disordered" evidence="1">
    <location>
        <begin position="598"/>
        <end position="653"/>
    </location>
</feature>
<feature type="region of interest" description="Disordered" evidence="1">
    <location>
        <begin position="464"/>
        <end position="558"/>
    </location>
</feature>
<evidence type="ECO:0000313" key="2">
    <source>
        <dbReference type="EMBL" id="KAK3904614.1"/>
    </source>
</evidence>
<evidence type="ECO:0000313" key="3">
    <source>
        <dbReference type="Proteomes" id="UP001303889"/>
    </source>
</evidence>
<gene>
    <name evidence="2" type="ORF">C8A05DRAFT_13507</name>
</gene>
<dbReference type="AlphaFoldDB" id="A0AAN6MPT1"/>
<sequence length="653" mass="70695">MCYNEFIAYQCGHRSMGVVRPCPLTTAGHNFPVCGAPPDKPHYAETMCAACERQLHSRWVLIREWEHRWLHERGVCGCEVAFPGLLTTPRVIGDATPAADIAPVPSTPGAATPRTAIDDGEWSKPKAIAATGEDSADKEQQETAQGDARVPALFSEAVTETGERRVTVRLSSLYAAEWQADHRALHDAGKCNCKTTFTPFQPQISDNELTPEDRETLLRWREKEEAEEETEKPSSPDVAGQGDETMKRIADIEKAFGKFEVGDEPPKVKLPRLAKTTSPPTEPKAMETREQGQDWAQGQHSRQHHNQRFDNRRHGGVVSSPSPPTQPAHPLTPTRGQLVLASSIQAPYSPPSPNYPYPYHYPHPYQPGPAFSHHTIPAPGYHYPEHAHAYYNTHPHSHAHSHPHSLTPAYPPYATPATYTDTIPQGAHPWTAAPQPTTANSNMPWIAHGPGPYRTPGFAYPATAAGAGPATPSHDHHGEGKYHHLLLPPPAITSTGVDQHGDSIEEQSKGERLDKGKGKTEESRSPKDKGKETTSPLPLCGVPIGAGPEGTSHLPPWGECPLRRDLGALALTMGEAESGGAEGHAGEKTPVVMGGLETSVEETGAESNELQIQSEGEAEFGVARTDGADGDASDGGRRLFPPTPPRRRHSAAT</sequence>
<reference evidence="2" key="1">
    <citation type="journal article" date="2023" name="Mol. Phylogenet. Evol.">
        <title>Genome-scale phylogeny and comparative genomics of the fungal order Sordariales.</title>
        <authorList>
            <person name="Hensen N."/>
            <person name="Bonometti L."/>
            <person name="Westerberg I."/>
            <person name="Brannstrom I.O."/>
            <person name="Guillou S."/>
            <person name="Cros-Aarteil S."/>
            <person name="Calhoun S."/>
            <person name="Haridas S."/>
            <person name="Kuo A."/>
            <person name="Mondo S."/>
            <person name="Pangilinan J."/>
            <person name="Riley R."/>
            <person name="LaButti K."/>
            <person name="Andreopoulos B."/>
            <person name="Lipzen A."/>
            <person name="Chen C."/>
            <person name="Yan M."/>
            <person name="Daum C."/>
            <person name="Ng V."/>
            <person name="Clum A."/>
            <person name="Steindorff A."/>
            <person name="Ohm R.A."/>
            <person name="Martin F."/>
            <person name="Silar P."/>
            <person name="Natvig D.O."/>
            <person name="Lalanne C."/>
            <person name="Gautier V."/>
            <person name="Ament-Velasquez S.L."/>
            <person name="Kruys A."/>
            <person name="Hutchinson M.I."/>
            <person name="Powell A.J."/>
            <person name="Barry K."/>
            <person name="Miller A.N."/>
            <person name="Grigoriev I.V."/>
            <person name="Debuchy R."/>
            <person name="Gladieux P."/>
            <person name="Hiltunen Thoren M."/>
            <person name="Johannesson H."/>
        </authorList>
    </citation>
    <scope>NUCLEOTIDE SEQUENCE</scope>
    <source>
        <strain evidence="2">CBS 103.79</strain>
    </source>
</reference>
<name>A0AAN6MPT1_9PEZI</name>
<feature type="region of interest" description="Disordered" evidence="1">
    <location>
        <begin position="222"/>
        <end position="243"/>
    </location>
</feature>
<feature type="compositionally biased region" description="Basic and acidic residues" evidence="1">
    <location>
        <begin position="257"/>
        <end position="267"/>
    </location>
</feature>
<comment type="caution">
    <text evidence="2">The sequence shown here is derived from an EMBL/GenBank/DDBJ whole genome shotgun (WGS) entry which is preliminary data.</text>
</comment>
<feature type="compositionally biased region" description="Polar residues" evidence="1">
    <location>
        <begin position="605"/>
        <end position="614"/>
    </location>
</feature>
<feature type="compositionally biased region" description="Basic and acidic residues" evidence="1">
    <location>
        <begin position="473"/>
        <end position="482"/>
    </location>
</feature>
<feature type="compositionally biased region" description="Basic and acidic residues" evidence="1">
    <location>
        <begin position="499"/>
        <end position="532"/>
    </location>
</feature>
<keyword evidence="3" id="KW-1185">Reference proteome</keyword>
<accession>A0AAN6MPT1</accession>
<organism evidence="2 3">
    <name type="scientific">Staphylotrichum tortipilum</name>
    <dbReference type="NCBI Taxonomy" id="2831512"/>
    <lineage>
        <taxon>Eukaryota</taxon>
        <taxon>Fungi</taxon>
        <taxon>Dikarya</taxon>
        <taxon>Ascomycota</taxon>
        <taxon>Pezizomycotina</taxon>
        <taxon>Sordariomycetes</taxon>
        <taxon>Sordariomycetidae</taxon>
        <taxon>Sordariales</taxon>
        <taxon>Chaetomiaceae</taxon>
        <taxon>Staphylotrichum</taxon>
    </lineage>
</organism>